<keyword evidence="2" id="KW-1185">Reference proteome</keyword>
<organism evidence="1 2">
    <name type="scientific">Neobacillus bataviensis LMG 21833</name>
    <dbReference type="NCBI Taxonomy" id="1117379"/>
    <lineage>
        <taxon>Bacteria</taxon>
        <taxon>Bacillati</taxon>
        <taxon>Bacillota</taxon>
        <taxon>Bacilli</taxon>
        <taxon>Bacillales</taxon>
        <taxon>Bacillaceae</taxon>
        <taxon>Neobacillus</taxon>
    </lineage>
</organism>
<evidence type="ECO:0000313" key="2">
    <source>
        <dbReference type="Proteomes" id="UP000006316"/>
    </source>
</evidence>
<dbReference type="PATRIC" id="fig|1117379.3.peg.2516"/>
<dbReference type="OrthoDB" id="2941358at2"/>
<reference evidence="1 2" key="1">
    <citation type="journal article" date="2012" name="Front. Microbiol.">
        <title>Redundancy and modularity in membrane-associated dissimilatory nitrate reduction in Bacillus.</title>
        <authorList>
            <person name="Heylen K."/>
            <person name="Keltjens J."/>
        </authorList>
    </citation>
    <scope>NUCLEOTIDE SEQUENCE [LARGE SCALE GENOMIC DNA]</scope>
    <source>
        <strain evidence="2">LMG 21833T</strain>
    </source>
</reference>
<dbReference type="AlphaFoldDB" id="K6CCC0"/>
<proteinExistence type="predicted"/>
<name>K6CCC0_9BACI</name>
<dbReference type="RefSeq" id="WP_007085431.1">
    <property type="nucleotide sequence ID" value="NZ_AJLS01000063.1"/>
</dbReference>
<dbReference type="Proteomes" id="UP000006316">
    <property type="component" value="Unassembled WGS sequence"/>
</dbReference>
<protein>
    <submittedName>
        <fullName evidence="1">Uncharacterized protein</fullName>
    </submittedName>
</protein>
<dbReference type="STRING" id="1117379.BABA_12086"/>
<evidence type="ECO:0000313" key="1">
    <source>
        <dbReference type="EMBL" id="EKN68790.1"/>
    </source>
</evidence>
<gene>
    <name evidence="1" type="ORF">BABA_12086</name>
</gene>
<dbReference type="eggNOG" id="ENOG5030CXS">
    <property type="taxonomic scope" value="Bacteria"/>
</dbReference>
<sequence>MDSKHCDLVSIYKKIEAQMNNRIHAETNTRTFTMAFGREMEAHLKKARIHRRLTTRWLNRQGLVNKDELAAISNRIIDCEEKIDLLDDSIYHLNKILKENYIQLRMVRESWDEWFIFLKDEVRAIHDDNVNTLEKELQELKLLFHNEFDLEESDND</sequence>
<dbReference type="EMBL" id="AJLS01000063">
    <property type="protein sequence ID" value="EKN68790.1"/>
    <property type="molecule type" value="Genomic_DNA"/>
</dbReference>
<comment type="caution">
    <text evidence="1">The sequence shown here is derived from an EMBL/GenBank/DDBJ whole genome shotgun (WGS) entry which is preliminary data.</text>
</comment>
<accession>K6CCC0</accession>